<evidence type="ECO:0000313" key="1">
    <source>
        <dbReference type="EMBL" id="CVI25014.1"/>
    </source>
</evidence>
<sequence>MPMPGPISIYYANRTLLPLKLAFSSISSWKPSSVKSGRNALPEVWDSETVFGHSVAAQKEDQRLSAISCSGDVATVLVQDTQLKMRHSLEFLRSIDLSFYLSSVD</sequence>
<protein>
    <submittedName>
        <fullName evidence="1">Uncharacterized protein</fullName>
    </submittedName>
</protein>
<evidence type="ECO:0000313" key="2">
    <source>
        <dbReference type="Proteomes" id="UP000192074"/>
    </source>
</evidence>
<comment type="caution">
    <text evidence="1">The sequence shown here is derived from an EMBL/GenBank/DDBJ whole genome shotgun (WGS) entry which is preliminary data.</text>
</comment>
<name>A0A822V8W0_AGRTU</name>
<proteinExistence type="predicted"/>
<gene>
    <name evidence="1" type="ORF">AGR4A_pAt10413</name>
</gene>
<dbReference type="AlphaFoldDB" id="A0A822V8W0"/>
<reference evidence="1 2" key="1">
    <citation type="submission" date="2016-01" db="EMBL/GenBank/DDBJ databases">
        <authorList>
            <person name="Regsiter A."/>
            <person name="william w."/>
        </authorList>
    </citation>
    <scope>NUCLEOTIDE SEQUENCE [LARGE SCALE GENOMIC DNA]</scope>
    <source>
        <strain evidence="1 2">B6</strain>
    </source>
</reference>
<dbReference type="EMBL" id="FCNL01000040">
    <property type="protein sequence ID" value="CVI25014.1"/>
    <property type="molecule type" value="Genomic_DNA"/>
</dbReference>
<accession>A0A822V8W0</accession>
<dbReference type="Proteomes" id="UP000192074">
    <property type="component" value="Unassembled WGS sequence"/>
</dbReference>
<organism evidence="1 2">
    <name type="scientific">Agrobacterium tumefaciens str. B6</name>
    <dbReference type="NCBI Taxonomy" id="1183423"/>
    <lineage>
        <taxon>Bacteria</taxon>
        <taxon>Pseudomonadati</taxon>
        <taxon>Pseudomonadota</taxon>
        <taxon>Alphaproteobacteria</taxon>
        <taxon>Hyphomicrobiales</taxon>
        <taxon>Rhizobiaceae</taxon>
        <taxon>Rhizobium/Agrobacterium group</taxon>
        <taxon>Agrobacterium</taxon>
        <taxon>Agrobacterium tumefaciens complex</taxon>
    </lineage>
</organism>